<name>A0A9N8H987_9STRA</name>
<dbReference type="EMBL" id="CAICTM010000182">
    <property type="protein sequence ID" value="CAB9504010.1"/>
    <property type="molecule type" value="Genomic_DNA"/>
</dbReference>
<proteinExistence type="predicted"/>
<keyword evidence="3" id="KW-1185">Reference proteome</keyword>
<feature type="compositionally biased region" description="Low complexity" evidence="1">
    <location>
        <begin position="156"/>
        <end position="170"/>
    </location>
</feature>
<feature type="region of interest" description="Disordered" evidence="1">
    <location>
        <begin position="150"/>
        <end position="172"/>
    </location>
</feature>
<feature type="region of interest" description="Disordered" evidence="1">
    <location>
        <begin position="345"/>
        <end position="379"/>
    </location>
</feature>
<gene>
    <name evidence="2" type="ORF">SEMRO_183_G079610.1</name>
</gene>
<accession>A0A9N8H987</accession>
<feature type="compositionally biased region" description="Low complexity" evidence="1">
    <location>
        <begin position="501"/>
        <end position="510"/>
    </location>
</feature>
<reference evidence="2" key="1">
    <citation type="submission" date="2020-06" db="EMBL/GenBank/DDBJ databases">
        <authorList>
            <consortium name="Plant Systems Biology data submission"/>
        </authorList>
    </citation>
    <scope>NUCLEOTIDE SEQUENCE</scope>
    <source>
        <strain evidence="2">D6</strain>
    </source>
</reference>
<protein>
    <submittedName>
        <fullName evidence="2">Uncharacterized protein</fullName>
    </submittedName>
</protein>
<feature type="compositionally biased region" description="Polar residues" evidence="1">
    <location>
        <begin position="446"/>
        <end position="464"/>
    </location>
</feature>
<comment type="caution">
    <text evidence="2">The sequence shown here is derived from an EMBL/GenBank/DDBJ whole genome shotgun (WGS) entry which is preliminary data.</text>
</comment>
<sequence length="607" mass="67691">MIPSEESTCQQQAPRVLGVVTNTSGVAPEQLLPKMKKSRKLKNIKKELMNSKSLTPIKEETNQGTTATATPVKSKSKVFKYAQWRNLEGSLRLTETTLFFKPHPCTSPRYSKTALKRLSWDQIENHQVRTIELNVTKKYLLKLNIRKNARGRDRTTGSSHATSTSTGSSSNLILRFSNPEDLHEIDQEIQKHLLRRGPLVLDDSKKIGPTYYPIVRLNSSIPGSLTLEADQFVFEPLTSEVPVLPAMKVEWDRVEQHQRLFRNQQALLKLKCTKSFQPVIFQMSSLQESKRLHQDVIDRLDHYRYGYRSSNNQFKVQPIDTSTGTGTSTAMTSNMLLQPLLDSSKDIRSPTMANDNNRTTQSSSTKKQKGKKPDEIPTSASTSFFPYLETIILVISVLTLLALSSDVLLQTVAGERNHISIMAHLLSTPSPIPSAAVEVTLPVRQNPPQSQRTSWQRPRATSISPAKENAKEKAKSKSQLNNSNIIPPPTSKTGVGKVDSRSSTSITSSSNKAESGKLVHNRPEINGLLHLLQDKNDGGVTQNLIPAAAIKWNRSSGTRNNANKDANKRPFAGIGKRIGQVATTAASQWMQMISESTIIRIERKQRY</sequence>
<evidence type="ECO:0000313" key="3">
    <source>
        <dbReference type="Proteomes" id="UP001153069"/>
    </source>
</evidence>
<dbReference type="AlphaFoldDB" id="A0A9N8H987"/>
<evidence type="ECO:0000256" key="1">
    <source>
        <dbReference type="SAM" id="MobiDB-lite"/>
    </source>
</evidence>
<organism evidence="2 3">
    <name type="scientific">Seminavis robusta</name>
    <dbReference type="NCBI Taxonomy" id="568900"/>
    <lineage>
        <taxon>Eukaryota</taxon>
        <taxon>Sar</taxon>
        <taxon>Stramenopiles</taxon>
        <taxon>Ochrophyta</taxon>
        <taxon>Bacillariophyta</taxon>
        <taxon>Bacillariophyceae</taxon>
        <taxon>Bacillariophycidae</taxon>
        <taxon>Naviculales</taxon>
        <taxon>Naviculaceae</taxon>
        <taxon>Seminavis</taxon>
    </lineage>
</organism>
<dbReference type="Proteomes" id="UP001153069">
    <property type="component" value="Unassembled WGS sequence"/>
</dbReference>
<feature type="region of interest" description="Disordered" evidence="1">
    <location>
        <begin position="444"/>
        <end position="519"/>
    </location>
</feature>
<evidence type="ECO:0000313" key="2">
    <source>
        <dbReference type="EMBL" id="CAB9504010.1"/>
    </source>
</evidence>